<keyword evidence="4" id="KW-1185">Reference proteome</keyword>
<name>A0A846S376_9MICO</name>
<accession>A0A846S376</accession>
<proteinExistence type="predicted"/>
<dbReference type="EMBL" id="JAATJN010000001">
    <property type="protein sequence ID" value="NJC58010.1"/>
    <property type="molecule type" value="Genomic_DNA"/>
</dbReference>
<evidence type="ECO:0000256" key="1">
    <source>
        <dbReference type="SAM" id="MobiDB-lite"/>
    </source>
</evidence>
<feature type="region of interest" description="Disordered" evidence="1">
    <location>
        <begin position="726"/>
        <end position="752"/>
    </location>
</feature>
<dbReference type="InterPro" id="IPR003615">
    <property type="entry name" value="HNH_nuc"/>
</dbReference>
<dbReference type="AlphaFoldDB" id="A0A846S376"/>
<evidence type="ECO:0000313" key="3">
    <source>
        <dbReference type="EMBL" id="NJC58010.1"/>
    </source>
</evidence>
<protein>
    <submittedName>
        <fullName evidence="3">5-methylcytosine-specific restriction endonuclease McrA</fullName>
    </submittedName>
</protein>
<evidence type="ECO:0000313" key="4">
    <source>
        <dbReference type="Proteomes" id="UP000576792"/>
    </source>
</evidence>
<dbReference type="RefSeq" id="WP_167951616.1">
    <property type="nucleotide sequence ID" value="NZ_BAAAPQ010000024.1"/>
</dbReference>
<keyword evidence="3" id="KW-0378">Hydrolase</keyword>
<feature type="domain" description="DUF222" evidence="2">
    <location>
        <begin position="204"/>
        <end position="347"/>
    </location>
</feature>
<organism evidence="3 4">
    <name type="scientific">Brevibacterium marinum</name>
    <dbReference type="NCBI Taxonomy" id="418643"/>
    <lineage>
        <taxon>Bacteria</taxon>
        <taxon>Bacillati</taxon>
        <taxon>Actinomycetota</taxon>
        <taxon>Actinomycetes</taxon>
        <taxon>Micrococcales</taxon>
        <taxon>Brevibacteriaceae</taxon>
        <taxon>Brevibacterium</taxon>
    </lineage>
</organism>
<feature type="region of interest" description="Disordered" evidence="1">
    <location>
        <begin position="671"/>
        <end position="691"/>
    </location>
</feature>
<reference evidence="3 4" key="1">
    <citation type="submission" date="2020-03" db="EMBL/GenBank/DDBJ databases">
        <title>Sequencing the genomes of 1000 actinobacteria strains.</title>
        <authorList>
            <person name="Klenk H.-P."/>
        </authorList>
    </citation>
    <scope>NUCLEOTIDE SEQUENCE [LARGE SCALE GENOMIC DNA]</scope>
    <source>
        <strain evidence="3 4">DSM 18964</strain>
    </source>
</reference>
<gene>
    <name evidence="3" type="ORF">BKA07_003045</name>
</gene>
<sequence>MKATGTAHDAQCGDGGGQRLRASSTNARADDAEGASPRYSVRFESSVTKLASTSAESDQTQLKVLELSAGVILEHVIQNHGSDVPEGDDPYRFSTIAGTVARRDYPSDEESASGVKQRATFSDIAWNSGPLDESDLDLTCTDLVRVPKTSTAVMSYDPKFAASVRSPQTESEPEVAEPPDFPGFEPGTDFSLWVHDNVLTEDIAEISTAFGTSTPRTYRRLTSAMTVIHGLPRFAERVRDGEFTYAHVEVAADLCQTVALRYLPTLDDYLAVRRADVTSETLRTALRKKIQLFEPKEDRAEVAARRRRVDVDTFKDGSACMSMTGPAAEVNASFQRIQAMARAIHSGQTSTFNLAPGVEIIDDRTINNLMFDIATRPQPKLDIKVKQIDPVTGVQSTSEAPLLDNDGNPLFDFDDHSIGSLTDCVRRNAPASAVGTAFASESLPQAEAAEYSVTVGMPTDQWWLANQAAVVVTVPFLTVTADSELPGSLADGSPVPAETARRIASRSKTLTRILTDPATGTPVDAKATTYRIPNDVRKTLIAQWAMCTAPGCSRRAEKSEIDHVIPFDHDHPDQGGLTRFMNLHPLCKRHHAVKTARNYSVRMPKSGVVEYEFTHGVTATVAAPDQPVDVSHALEFHALSGMRPRRWRIPKDKVPPPVYVLELMPGESTIREREEARRRDQERAEHDRRLKDGYDRARTERRQLMLERARDWEKAAFQLCLPPGSNPVTMKRLPKGRRRNHSRYRAKKTGDGRISRFEDRGIKDAWRVPRAQWEHDLAKDPPPF</sequence>
<feature type="region of interest" description="Disordered" evidence="1">
    <location>
        <begin position="1"/>
        <end position="37"/>
    </location>
</feature>
<dbReference type="CDD" id="cd00085">
    <property type="entry name" value="HNHc"/>
    <property type="match status" value="1"/>
</dbReference>
<dbReference type="Proteomes" id="UP000576792">
    <property type="component" value="Unassembled WGS sequence"/>
</dbReference>
<dbReference type="GO" id="GO:0004519">
    <property type="term" value="F:endonuclease activity"/>
    <property type="evidence" value="ECO:0007669"/>
    <property type="project" value="UniProtKB-KW"/>
</dbReference>
<keyword evidence="3" id="KW-0255">Endonuclease</keyword>
<dbReference type="InterPro" id="IPR003870">
    <property type="entry name" value="DUF222"/>
</dbReference>
<comment type="caution">
    <text evidence="3">The sequence shown here is derived from an EMBL/GenBank/DDBJ whole genome shotgun (WGS) entry which is preliminary data.</text>
</comment>
<keyword evidence="3" id="KW-0540">Nuclease</keyword>
<feature type="compositionally biased region" description="Basic residues" evidence="1">
    <location>
        <begin position="732"/>
        <end position="747"/>
    </location>
</feature>
<dbReference type="Pfam" id="PF02720">
    <property type="entry name" value="DUF222"/>
    <property type="match status" value="1"/>
</dbReference>
<evidence type="ECO:0000259" key="2">
    <source>
        <dbReference type="Pfam" id="PF02720"/>
    </source>
</evidence>